<evidence type="ECO:0000313" key="1">
    <source>
        <dbReference type="EMBL" id="AXV07605.1"/>
    </source>
</evidence>
<evidence type="ECO:0000313" key="2">
    <source>
        <dbReference type="Proteomes" id="UP000264006"/>
    </source>
</evidence>
<reference evidence="1 2" key="1">
    <citation type="submission" date="2018-09" db="EMBL/GenBank/DDBJ databases">
        <title>Complete genome sequence of Euzebya sp. DY32-46 isolated from seawater of Pacific Ocean.</title>
        <authorList>
            <person name="Xu L."/>
            <person name="Wu Y.-H."/>
            <person name="Xu X.-W."/>
        </authorList>
    </citation>
    <scope>NUCLEOTIDE SEQUENCE [LARGE SCALE GENOMIC DNA]</scope>
    <source>
        <strain evidence="1 2">DY32-46</strain>
    </source>
</reference>
<proteinExistence type="predicted"/>
<protein>
    <submittedName>
        <fullName evidence="1">Uncharacterized protein</fullName>
    </submittedName>
</protein>
<sequence>MYEYGPFETLELLEAADSVYEDCRMSEEAAAAEQWQAQVARTPNEEAALAVELSECTAAAGVELDVPDPPSLFDVERAGLESAGNAYQICRASVPTQ</sequence>
<gene>
    <name evidence="1" type="ORF">DVS28_a2926</name>
</gene>
<dbReference type="EMBL" id="CP031165">
    <property type="protein sequence ID" value="AXV07605.1"/>
    <property type="molecule type" value="Genomic_DNA"/>
</dbReference>
<dbReference type="AlphaFoldDB" id="A0A346XZF8"/>
<name>A0A346XZF8_9ACTN</name>
<dbReference type="Proteomes" id="UP000264006">
    <property type="component" value="Chromosome"/>
</dbReference>
<accession>A0A346XZF8</accession>
<keyword evidence="2" id="KW-1185">Reference proteome</keyword>
<organism evidence="1 2">
    <name type="scientific">Euzebya pacifica</name>
    <dbReference type="NCBI Taxonomy" id="1608957"/>
    <lineage>
        <taxon>Bacteria</taxon>
        <taxon>Bacillati</taxon>
        <taxon>Actinomycetota</taxon>
        <taxon>Nitriliruptoria</taxon>
        <taxon>Euzebyales</taxon>
    </lineage>
</organism>
<dbReference type="KEGG" id="euz:DVS28_a2926"/>